<protein>
    <submittedName>
        <fullName evidence="1">Uncharacterized protein</fullName>
    </submittedName>
</protein>
<reference evidence="1 2" key="1">
    <citation type="journal article" date="2022" name="bioRxiv">
        <title>Genomics of Preaxostyla Flagellates Illuminates Evolutionary Transitions and the Path Towards Mitochondrial Loss.</title>
        <authorList>
            <person name="Novak L.V.F."/>
            <person name="Treitli S.C."/>
            <person name="Pyrih J."/>
            <person name="Halakuc P."/>
            <person name="Pipaliya S.V."/>
            <person name="Vacek V."/>
            <person name="Brzon O."/>
            <person name="Soukal P."/>
            <person name="Eme L."/>
            <person name="Dacks J.B."/>
            <person name="Karnkowska A."/>
            <person name="Elias M."/>
            <person name="Hampl V."/>
        </authorList>
    </citation>
    <scope>NUCLEOTIDE SEQUENCE [LARGE SCALE GENOMIC DNA]</scope>
    <source>
        <strain evidence="1">NAU3</strain>
        <tissue evidence="1">Gut</tissue>
    </source>
</reference>
<gene>
    <name evidence="1" type="ORF">BLNAU_5706</name>
</gene>
<sequence>MTEIDLDSSSFFLRGQSTTVSCLLSLLKDASLEEKLSYVLRISQIFHESRPYVPHYQYIQLLDLLNDCAHPDNDPELVNEASSLLSSLPELFPTPNTPPSPNLTTDFTNSDSENYDDMNWVDSDSESSEDNDLTLPLAFFSRTLTYDSNDSLDHFDVNNAFHSDSLPFIPLSFGATAFTTLRGMDDDDCESIADSFASPLLTRSDYYKQQHTLFSHFMAPPPTPDLSWPGGNGAGNSQFSAMGLNSLAANPGYNI</sequence>
<name>A0ABQ9Y6K2_9EUKA</name>
<proteinExistence type="predicted"/>
<dbReference type="EMBL" id="JARBJD010000030">
    <property type="protein sequence ID" value="KAK2959397.1"/>
    <property type="molecule type" value="Genomic_DNA"/>
</dbReference>
<evidence type="ECO:0000313" key="2">
    <source>
        <dbReference type="Proteomes" id="UP001281761"/>
    </source>
</evidence>
<keyword evidence="2" id="KW-1185">Reference proteome</keyword>
<comment type="caution">
    <text evidence="1">The sequence shown here is derived from an EMBL/GenBank/DDBJ whole genome shotgun (WGS) entry which is preliminary data.</text>
</comment>
<organism evidence="1 2">
    <name type="scientific">Blattamonas nauphoetae</name>
    <dbReference type="NCBI Taxonomy" id="2049346"/>
    <lineage>
        <taxon>Eukaryota</taxon>
        <taxon>Metamonada</taxon>
        <taxon>Preaxostyla</taxon>
        <taxon>Oxymonadida</taxon>
        <taxon>Blattamonas</taxon>
    </lineage>
</organism>
<accession>A0ABQ9Y6K2</accession>
<evidence type="ECO:0000313" key="1">
    <source>
        <dbReference type="EMBL" id="KAK2959397.1"/>
    </source>
</evidence>
<dbReference type="Proteomes" id="UP001281761">
    <property type="component" value="Unassembled WGS sequence"/>
</dbReference>